<reference evidence="1 2" key="1">
    <citation type="journal article" date="2019" name="Sci. Rep.">
        <title>Orb-weaving spider Araneus ventricosus genome elucidates the spidroin gene catalogue.</title>
        <authorList>
            <person name="Kono N."/>
            <person name="Nakamura H."/>
            <person name="Ohtoshi R."/>
            <person name="Moran D.A.P."/>
            <person name="Shinohara A."/>
            <person name="Yoshida Y."/>
            <person name="Fujiwara M."/>
            <person name="Mori M."/>
            <person name="Tomita M."/>
            <person name="Arakawa K."/>
        </authorList>
    </citation>
    <scope>NUCLEOTIDE SEQUENCE [LARGE SCALE GENOMIC DNA]</scope>
</reference>
<evidence type="ECO:0000313" key="1">
    <source>
        <dbReference type="EMBL" id="GBN00134.1"/>
    </source>
</evidence>
<dbReference type="EMBL" id="BGPR01004483">
    <property type="protein sequence ID" value="GBN00134.1"/>
    <property type="molecule type" value="Genomic_DNA"/>
</dbReference>
<dbReference type="AlphaFoldDB" id="A0A4Y2KBS0"/>
<comment type="caution">
    <text evidence="1">The sequence shown here is derived from an EMBL/GenBank/DDBJ whole genome shotgun (WGS) entry which is preliminary data.</text>
</comment>
<sequence length="89" mass="9943">MQVLEEERERCGCFLERQSPAVKTLGIKAVSGITLLLGLLALRPNSESVDPCRTRKLSKEVCFSDAIRGNSTETETDDNRGITLYKERV</sequence>
<name>A0A4Y2KBS0_ARAVE</name>
<dbReference type="Proteomes" id="UP000499080">
    <property type="component" value="Unassembled WGS sequence"/>
</dbReference>
<evidence type="ECO:0000313" key="2">
    <source>
        <dbReference type="Proteomes" id="UP000499080"/>
    </source>
</evidence>
<organism evidence="1 2">
    <name type="scientific">Araneus ventricosus</name>
    <name type="common">Orbweaver spider</name>
    <name type="synonym">Epeira ventricosa</name>
    <dbReference type="NCBI Taxonomy" id="182803"/>
    <lineage>
        <taxon>Eukaryota</taxon>
        <taxon>Metazoa</taxon>
        <taxon>Ecdysozoa</taxon>
        <taxon>Arthropoda</taxon>
        <taxon>Chelicerata</taxon>
        <taxon>Arachnida</taxon>
        <taxon>Araneae</taxon>
        <taxon>Araneomorphae</taxon>
        <taxon>Entelegynae</taxon>
        <taxon>Araneoidea</taxon>
        <taxon>Araneidae</taxon>
        <taxon>Araneus</taxon>
    </lineage>
</organism>
<proteinExistence type="predicted"/>
<accession>A0A4Y2KBS0</accession>
<protein>
    <submittedName>
        <fullName evidence="1">Uncharacterized protein</fullName>
    </submittedName>
</protein>
<keyword evidence="2" id="KW-1185">Reference proteome</keyword>
<gene>
    <name evidence="1" type="ORF">AVEN_184307_1</name>
</gene>